<dbReference type="Proteomes" id="UP000281553">
    <property type="component" value="Unassembled WGS sequence"/>
</dbReference>
<dbReference type="EMBL" id="UYRU01082874">
    <property type="protein sequence ID" value="VDN32895.1"/>
    <property type="molecule type" value="Genomic_DNA"/>
</dbReference>
<gene>
    <name evidence="2" type="ORF">DILT_LOCUS16101</name>
</gene>
<feature type="region of interest" description="Disordered" evidence="1">
    <location>
        <begin position="57"/>
        <end position="76"/>
    </location>
</feature>
<evidence type="ECO:0000313" key="2">
    <source>
        <dbReference type="EMBL" id="VDN32895.1"/>
    </source>
</evidence>
<reference evidence="2 3" key="1">
    <citation type="submission" date="2018-11" db="EMBL/GenBank/DDBJ databases">
        <authorList>
            <consortium name="Pathogen Informatics"/>
        </authorList>
    </citation>
    <scope>NUCLEOTIDE SEQUENCE [LARGE SCALE GENOMIC DNA]</scope>
</reference>
<proteinExistence type="predicted"/>
<organism evidence="2 3">
    <name type="scientific">Dibothriocephalus latus</name>
    <name type="common">Fish tapeworm</name>
    <name type="synonym">Diphyllobothrium latum</name>
    <dbReference type="NCBI Taxonomy" id="60516"/>
    <lineage>
        <taxon>Eukaryota</taxon>
        <taxon>Metazoa</taxon>
        <taxon>Spiralia</taxon>
        <taxon>Lophotrochozoa</taxon>
        <taxon>Platyhelminthes</taxon>
        <taxon>Cestoda</taxon>
        <taxon>Eucestoda</taxon>
        <taxon>Diphyllobothriidea</taxon>
        <taxon>Diphyllobothriidae</taxon>
        <taxon>Dibothriocephalus</taxon>
    </lineage>
</organism>
<keyword evidence="3" id="KW-1185">Reference proteome</keyword>
<dbReference type="AlphaFoldDB" id="A0A3P7MT59"/>
<name>A0A3P7MT59_DIBLA</name>
<evidence type="ECO:0000256" key="1">
    <source>
        <dbReference type="SAM" id="MobiDB-lite"/>
    </source>
</evidence>
<evidence type="ECO:0000313" key="3">
    <source>
        <dbReference type="Proteomes" id="UP000281553"/>
    </source>
</evidence>
<sequence>MLPFSEVELCQISLDEGDLVEAKKHLDAASTALKVKKNGNSLDANIVQPSPIASWHEGLADAGAPDNGNPFDADYDPITEDADTIITFKTSGFLQLYFYQPLPRRSGPSAVDDDF</sequence>
<protein>
    <submittedName>
        <fullName evidence="2">Uncharacterized protein</fullName>
    </submittedName>
</protein>
<accession>A0A3P7MT59</accession>